<dbReference type="SUPFAM" id="SSF47473">
    <property type="entry name" value="EF-hand"/>
    <property type="match status" value="1"/>
</dbReference>
<proteinExistence type="predicted"/>
<dbReference type="SMART" id="SM00054">
    <property type="entry name" value="EFh"/>
    <property type="match status" value="2"/>
</dbReference>
<dbReference type="AlphaFoldDB" id="A0A7D9IUX7"/>
<dbReference type="InterPro" id="IPR018247">
    <property type="entry name" value="EF_Hand_1_Ca_BS"/>
</dbReference>
<gene>
    <name evidence="2" type="ORF">PACLA_8A082290</name>
</gene>
<comment type="caution">
    <text evidence="2">The sequence shown here is derived from an EMBL/GenBank/DDBJ whole genome shotgun (WGS) entry which is preliminary data.</text>
</comment>
<dbReference type="InterPro" id="IPR002048">
    <property type="entry name" value="EF_hand_dom"/>
</dbReference>
<feature type="compositionally biased region" description="Basic and acidic residues" evidence="1">
    <location>
        <begin position="107"/>
        <end position="123"/>
    </location>
</feature>
<evidence type="ECO:0000256" key="1">
    <source>
        <dbReference type="SAM" id="MobiDB-lite"/>
    </source>
</evidence>
<feature type="compositionally biased region" description="Polar residues" evidence="1">
    <location>
        <begin position="1"/>
        <end position="10"/>
    </location>
</feature>
<keyword evidence="3" id="KW-1185">Reference proteome</keyword>
<accession>A0A7D9IUX7</accession>
<keyword evidence="2" id="KW-0808">Transferase</keyword>
<feature type="compositionally biased region" description="Low complexity" evidence="1">
    <location>
        <begin position="83"/>
        <end position="96"/>
    </location>
</feature>
<name>A0A7D9IUX7_PARCT</name>
<protein>
    <submittedName>
        <fullName evidence="2">Calcium-dependent kinase-like</fullName>
    </submittedName>
</protein>
<sequence>MATASETSGADGSIDNSRDQTTQDFLTGLKEREDLKQQLTEREKELVATKSQNYDLIKKIEALETELSEAKQSNAHRKKSSTSKRPTSPKKTATKPLRPAKRKSPKKSQDLLSPKDAEKSRDDPFDDPEQLYKRIAEKFPEIPLATVLAAETKFVEADVNRDGTIDAEELEKMLDNGKTMFTKQQVLDILKEIDEDNTNTIDFFECLQVLDLLRQNRHSRLPSSIQQNKSTVCSIQ</sequence>
<reference evidence="2" key="1">
    <citation type="submission" date="2020-04" db="EMBL/GenBank/DDBJ databases">
        <authorList>
            <person name="Alioto T."/>
            <person name="Alioto T."/>
            <person name="Gomez Garrido J."/>
        </authorList>
    </citation>
    <scope>NUCLEOTIDE SEQUENCE</scope>
    <source>
        <strain evidence="2">A484AB</strain>
    </source>
</reference>
<organism evidence="2 3">
    <name type="scientific">Paramuricea clavata</name>
    <name type="common">Red gorgonian</name>
    <name type="synonym">Violescent sea-whip</name>
    <dbReference type="NCBI Taxonomy" id="317549"/>
    <lineage>
        <taxon>Eukaryota</taxon>
        <taxon>Metazoa</taxon>
        <taxon>Cnidaria</taxon>
        <taxon>Anthozoa</taxon>
        <taxon>Octocorallia</taxon>
        <taxon>Malacalcyonacea</taxon>
        <taxon>Plexauridae</taxon>
        <taxon>Paramuricea</taxon>
    </lineage>
</organism>
<dbReference type="Gene3D" id="1.10.238.10">
    <property type="entry name" value="EF-hand"/>
    <property type="match status" value="1"/>
</dbReference>
<evidence type="ECO:0000313" key="3">
    <source>
        <dbReference type="Proteomes" id="UP001152795"/>
    </source>
</evidence>
<dbReference type="Proteomes" id="UP001152795">
    <property type="component" value="Unassembled WGS sequence"/>
</dbReference>
<dbReference type="OrthoDB" id="9451669at2759"/>
<dbReference type="PROSITE" id="PS00018">
    <property type="entry name" value="EF_HAND_1"/>
    <property type="match status" value="1"/>
</dbReference>
<feature type="region of interest" description="Disordered" evidence="1">
    <location>
        <begin position="68"/>
        <end position="127"/>
    </location>
</feature>
<dbReference type="GO" id="GO:0016301">
    <property type="term" value="F:kinase activity"/>
    <property type="evidence" value="ECO:0007669"/>
    <property type="project" value="UniProtKB-KW"/>
</dbReference>
<feature type="region of interest" description="Disordered" evidence="1">
    <location>
        <begin position="1"/>
        <end position="37"/>
    </location>
</feature>
<dbReference type="PROSITE" id="PS50222">
    <property type="entry name" value="EF_HAND_2"/>
    <property type="match status" value="2"/>
</dbReference>
<dbReference type="InterPro" id="IPR011992">
    <property type="entry name" value="EF-hand-dom_pair"/>
</dbReference>
<dbReference type="CDD" id="cd00051">
    <property type="entry name" value="EFh"/>
    <property type="match status" value="1"/>
</dbReference>
<dbReference type="GO" id="GO:0005509">
    <property type="term" value="F:calcium ion binding"/>
    <property type="evidence" value="ECO:0007669"/>
    <property type="project" value="InterPro"/>
</dbReference>
<evidence type="ECO:0000313" key="2">
    <source>
        <dbReference type="EMBL" id="CAB4014279.1"/>
    </source>
</evidence>
<dbReference type="Pfam" id="PF13499">
    <property type="entry name" value="EF-hand_7"/>
    <property type="match status" value="1"/>
</dbReference>
<keyword evidence="2" id="KW-0418">Kinase</keyword>
<dbReference type="EMBL" id="CACRXK020008231">
    <property type="protein sequence ID" value="CAB4014279.1"/>
    <property type="molecule type" value="Genomic_DNA"/>
</dbReference>